<dbReference type="PANTHER" id="PTHR14218:SF19">
    <property type="entry name" value="SERINE PROTEASE AORO, PUTATIVE (AFU_ORTHOLOGUE AFUA_6G10250)-RELATED"/>
    <property type="match status" value="1"/>
</dbReference>
<evidence type="ECO:0000256" key="3">
    <source>
        <dbReference type="ARBA" id="ARBA00004239"/>
    </source>
</evidence>
<keyword evidence="6 11" id="KW-0479">Metal-binding</keyword>
<dbReference type="Pfam" id="PF00082">
    <property type="entry name" value="Peptidase_S8"/>
    <property type="match status" value="1"/>
</dbReference>
<dbReference type="Pfam" id="PF09286">
    <property type="entry name" value="Pro-kuma_activ"/>
    <property type="match status" value="1"/>
</dbReference>
<feature type="chain" id="PRO_5013085941" description="tripeptidyl-peptidase II" evidence="12">
    <location>
        <begin position="18"/>
        <end position="663"/>
    </location>
</feature>
<feature type="signal peptide" evidence="12">
    <location>
        <begin position="1"/>
        <end position="17"/>
    </location>
</feature>
<dbReference type="GO" id="GO:0046872">
    <property type="term" value="F:metal ion binding"/>
    <property type="evidence" value="ECO:0007669"/>
    <property type="project" value="UniProtKB-UniRule"/>
</dbReference>
<dbReference type="Gene3D" id="3.40.50.200">
    <property type="entry name" value="Peptidase S8/S53 domain"/>
    <property type="match status" value="1"/>
</dbReference>
<dbReference type="PANTHER" id="PTHR14218">
    <property type="entry name" value="PROTEASE S8 TRIPEPTIDYL PEPTIDASE I CLN2"/>
    <property type="match status" value="1"/>
</dbReference>
<dbReference type="PROSITE" id="PS51695">
    <property type="entry name" value="SEDOLISIN"/>
    <property type="match status" value="1"/>
</dbReference>
<dbReference type="SUPFAM" id="SSF52743">
    <property type="entry name" value="Subtilisin-like"/>
    <property type="match status" value="1"/>
</dbReference>
<evidence type="ECO:0000256" key="2">
    <source>
        <dbReference type="ARBA" id="ARBA00002451"/>
    </source>
</evidence>
<feature type="active site" description="Charge relay system" evidence="11">
    <location>
        <position position="306"/>
    </location>
</feature>
<evidence type="ECO:0000259" key="13">
    <source>
        <dbReference type="PROSITE" id="PS51695"/>
    </source>
</evidence>
<evidence type="ECO:0000256" key="4">
    <source>
        <dbReference type="ARBA" id="ARBA00012462"/>
    </source>
</evidence>
<keyword evidence="15" id="KW-1185">Reference proteome</keyword>
<dbReference type="GO" id="GO:0004252">
    <property type="term" value="F:serine-type endopeptidase activity"/>
    <property type="evidence" value="ECO:0007669"/>
    <property type="project" value="UniProtKB-UniRule"/>
</dbReference>
<evidence type="ECO:0000256" key="7">
    <source>
        <dbReference type="ARBA" id="ARBA00022801"/>
    </source>
</evidence>
<feature type="domain" description="Peptidase S53" evidence="13">
    <location>
        <begin position="226"/>
        <end position="663"/>
    </location>
</feature>
<feature type="binding site" evidence="11">
    <location>
        <position position="623"/>
    </location>
    <ligand>
        <name>Ca(2+)</name>
        <dbReference type="ChEBI" id="CHEBI:29108"/>
    </ligand>
</feature>
<name>A0A1J7IHE8_9PEZI</name>
<dbReference type="Proteomes" id="UP000182658">
    <property type="component" value="Unassembled WGS sequence"/>
</dbReference>
<feature type="active site" description="Charge relay system" evidence="11">
    <location>
        <position position="310"/>
    </location>
</feature>
<dbReference type="OrthoDB" id="409122at2759"/>
<keyword evidence="7 11" id="KW-0378">Hydrolase</keyword>
<dbReference type="CDD" id="cd11377">
    <property type="entry name" value="Pro-peptidase_S53"/>
    <property type="match status" value="1"/>
</dbReference>
<keyword evidence="9 11" id="KW-0106">Calcium</keyword>
<feature type="binding site" evidence="11">
    <location>
        <position position="641"/>
    </location>
    <ligand>
        <name>Ca(2+)</name>
        <dbReference type="ChEBI" id="CHEBI:29108"/>
    </ligand>
</feature>
<sequence>MLPQILVAALTAGLALASPLKRRQVPDSHMLHERHLPHWPAQWTKRSKVPSSEILPMRIGLRQSNLEAGRERLLEISTPGSSSYGKHMAPEEVIEFFSPADSTVTVVREWLIASGISEERIGHSVNKQWIQFDATVGEVEELMFAEFYVWEHSSGSFDISTEEYHVPAHVKEHIDYVTPGVRLRTRRAEATHNLNKRTNLDKNRVKPFITQLPGFPHPNSTTCSIYVTADCTRAQYNIPKGNSAVPGNEIGIFESLDVHYSKKDLDIYFSTLYPDIPNGTYPEERLIDGAIGAIEDTTEFVPIDLEAPLDFDSAWPLIYPQGLVLFQEDDEYYESTGNFNGFWNTFLDAIDGSYCTYSAYGETGDCTAPECLDPAYPDPNPGGYKGQLQCGVYKPTNVISISYGGSEAGWPDYYMKRQCDEWMKLGLQGTTVVMSSGDSGVGPNRCYGPGGKIFDPDFASSCPYVLSVGSTEWDRIDSSVPPTPYEKLNEVATARFPSGGGFSNIFGIPSYQRAAVDAYFDQVEDKLGFDGYHHYVENGNFSSVTGGVYHHGGRAYPDVAAVGDRQVVYSNGSWWLVGGTSLSSPVFGAVLTLINEARLEAGKSTLGFIHPVLYQHPEVFNDIVSGSNPGCGSPGFPAAKGWDPVTGLGSPNFPALSKLLTGI</sequence>
<evidence type="ECO:0000256" key="1">
    <source>
        <dbReference type="ARBA" id="ARBA00001910"/>
    </source>
</evidence>
<comment type="catalytic activity">
    <reaction evidence="1">
        <text>Release of an N-terminal tripeptide from a polypeptide.</text>
        <dbReference type="EC" id="3.4.14.10"/>
    </reaction>
</comment>
<keyword evidence="12" id="KW-0732">Signal</keyword>
<evidence type="ECO:0000313" key="14">
    <source>
        <dbReference type="EMBL" id="OIW26691.1"/>
    </source>
</evidence>
<dbReference type="SUPFAM" id="SSF54897">
    <property type="entry name" value="Protease propeptides/inhibitors"/>
    <property type="match status" value="1"/>
</dbReference>
<dbReference type="GO" id="GO:0006508">
    <property type="term" value="P:proteolysis"/>
    <property type="evidence" value="ECO:0007669"/>
    <property type="project" value="UniProtKB-KW"/>
</dbReference>
<comment type="function">
    <text evidence="2">Secreted tripeptidyl-peptidase which degrades proteins at acidic pHs and is involved in virulence.</text>
</comment>
<evidence type="ECO:0000256" key="10">
    <source>
        <dbReference type="ARBA" id="ARBA00023145"/>
    </source>
</evidence>
<dbReference type="InterPro" id="IPR030400">
    <property type="entry name" value="Sedolisin_dom"/>
</dbReference>
<evidence type="ECO:0000256" key="8">
    <source>
        <dbReference type="ARBA" id="ARBA00022825"/>
    </source>
</evidence>
<dbReference type="InterPro" id="IPR000209">
    <property type="entry name" value="Peptidase_S8/S53_dom"/>
</dbReference>
<accession>A0A1J7IHE8</accession>
<keyword evidence="10" id="KW-0865">Zymogen</keyword>
<dbReference type="GO" id="GO:0008240">
    <property type="term" value="F:tripeptidyl-peptidase activity"/>
    <property type="evidence" value="ECO:0007669"/>
    <property type="project" value="UniProtKB-EC"/>
</dbReference>
<organism evidence="14 15">
    <name type="scientific">Coniochaeta ligniaria NRRL 30616</name>
    <dbReference type="NCBI Taxonomy" id="1408157"/>
    <lineage>
        <taxon>Eukaryota</taxon>
        <taxon>Fungi</taxon>
        <taxon>Dikarya</taxon>
        <taxon>Ascomycota</taxon>
        <taxon>Pezizomycotina</taxon>
        <taxon>Sordariomycetes</taxon>
        <taxon>Sordariomycetidae</taxon>
        <taxon>Coniochaetales</taxon>
        <taxon>Coniochaetaceae</taxon>
        <taxon>Coniochaeta</taxon>
    </lineage>
</organism>
<dbReference type="CDD" id="cd04056">
    <property type="entry name" value="Peptidases_S53"/>
    <property type="match status" value="1"/>
</dbReference>
<feature type="binding site" evidence="11">
    <location>
        <position position="643"/>
    </location>
    <ligand>
        <name>Ca(2+)</name>
        <dbReference type="ChEBI" id="CHEBI:29108"/>
    </ligand>
</feature>
<dbReference type="EMBL" id="KV875100">
    <property type="protein sequence ID" value="OIW26691.1"/>
    <property type="molecule type" value="Genomic_DNA"/>
</dbReference>
<keyword evidence="8 11" id="KW-0720">Serine protease</keyword>
<feature type="active site" description="Charge relay system" evidence="11">
    <location>
        <position position="581"/>
    </location>
</feature>
<comment type="subcellular location">
    <subcellularLocation>
        <location evidence="3">Secreted</location>
        <location evidence="3">Extracellular space</location>
    </subcellularLocation>
</comment>
<gene>
    <name evidence="14" type="ORF">CONLIGDRAFT_707114</name>
</gene>
<dbReference type="InterPro" id="IPR036852">
    <property type="entry name" value="Peptidase_S8/S53_dom_sf"/>
</dbReference>
<dbReference type="AlphaFoldDB" id="A0A1J7IHE8"/>
<evidence type="ECO:0000256" key="5">
    <source>
        <dbReference type="ARBA" id="ARBA00022670"/>
    </source>
</evidence>
<evidence type="ECO:0000256" key="11">
    <source>
        <dbReference type="PROSITE-ProRule" id="PRU01032"/>
    </source>
</evidence>
<dbReference type="SMART" id="SM00944">
    <property type="entry name" value="Pro-kuma_activ"/>
    <property type="match status" value="1"/>
</dbReference>
<evidence type="ECO:0000256" key="9">
    <source>
        <dbReference type="ARBA" id="ARBA00022837"/>
    </source>
</evidence>
<protein>
    <recommendedName>
        <fullName evidence="4">tripeptidyl-peptidase II</fullName>
        <ecNumber evidence="4">3.4.14.10</ecNumber>
    </recommendedName>
</protein>
<dbReference type="InParanoid" id="A0A1J7IHE8"/>
<dbReference type="InterPro" id="IPR050819">
    <property type="entry name" value="Tripeptidyl-peptidase_I"/>
</dbReference>
<dbReference type="GO" id="GO:0005576">
    <property type="term" value="C:extracellular region"/>
    <property type="evidence" value="ECO:0007669"/>
    <property type="project" value="UniProtKB-SubCell"/>
</dbReference>
<comment type="cofactor">
    <cofactor evidence="11">
        <name>Ca(2+)</name>
        <dbReference type="ChEBI" id="CHEBI:29108"/>
    </cofactor>
    <text evidence="11">Binds 1 Ca(2+) ion per subunit.</text>
</comment>
<keyword evidence="5 11" id="KW-0645">Protease</keyword>
<evidence type="ECO:0000256" key="12">
    <source>
        <dbReference type="SAM" id="SignalP"/>
    </source>
</evidence>
<evidence type="ECO:0000313" key="15">
    <source>
        <dbReference type="Proteomes" id="UP000182658"/>
    </source>
</evidence>
<feature type="binding site" evidence="11">
    <location>
        <position position="622"/>
    </location>
    <ligand>
        <name>Ca(2+)</name>
        <dbReference type="ChEBI" id="CHEBI:29108"/>
    </ligand>
</feature>
<reference evidence="14 15" key="1">
    <citation type="submission" date="2016-10" db="EMBL/GenBank/DDBJ databases">
        <title>Draft genome sequence of Coniochaeta ligniaria NRRL30616, a lignocellulolytic fungus for bioabatement of inhibitors in plant biomass hydrolysates.</title>
        <authorList>
            <consortium name="DOE Joint Genome Institute"/>
            <person name="Jimenez D.J."/>
            <person name="Hector R.E."/>
            <person name="Riley R."/>
            <person name="Sun H."/>
            <person name="Grigoriev I.V."/>
            <person name="Van Elsas J.D."/>
            <person name="Nichols N.N."/>
        </authorList>
    </citation>
    <scope>NUCLEOTIDE SEQUENCE [LARGE SCALE GENOMIC DNA]</scope>
    <source>
        <strain evidence="14 15">NRRL 30616</strain>
    </source>
</reference>
<dbReference type="EC" id="3.4.14.10" evidence="4"/>
<evidence type="ECO:0000256" key="6">
    <source>
        <dbReference type="ARBA" id="ARBA00022723"/>
    </source>
</evidence>
<dbReference type="STRING" id="1408157.A0A1J7IHE8"/>
<dbReference type="InterPro" id="IPR015366">
    <property type="entry name" value="S53_propep"/>
</dbReference>
<proteinExistence type="predicted"/>